<reference evidence="7 8" key="1">
    <citation type="submission" date="2024-03" db="EMBL/GenBank/DDBJ databases">
        <title>Human intestinal bacterial collection.</title>
        <authorList>
            <person name="Pauvert C."/>
            <person name="Hitch T.C.A."/>
            <person name="Clavel T."/>
        </authorList>
    </citation>
    <scope>NUCLEOTIDE SEQUENCE [LARGE SCALE GENOMIC DNA]</scope>
    <source>
        <strain evidence="7 8">CLA-SR-H021</strain>
    </source>
</reference>
<comment type="subcellular location">
    <subcellularLocation>
        <location evidence="1">Cell membrane</location>
        <topology evidence="1">Multi-pass membrane protein</topology>
    </subcellularLocation>
</comment>
<dbReference type="Pfam" id="PF02653">
    <property type="entry name" value="BPD_transp_2"/>
    <property type="match status" value="1"/>
</dbReference>
<keyword evidence="2" id="KW-1003">Cell membrane</keyword>
<evidence type="ECO:0000256" key="5">
    <source>
        <dbReference type="ARBA" id="ARBA00023136"/>
    </source>
</evidence>
<evidence type="ECO:0000256" key="3">
    <source>
        <dbReference type="ARBA" id="ARBA00022692"/>
    </source>
</evidence>
<gene>
    <name evidence="7" type="ORF">WMQ36_16490</name>
</gene>
<protein>
    <submittedName>
        <fullName evidence="7">Ribose ABC transporter permease</fullName>
    </submittedName>
</protein>
<feature type="transmembrane region" description="Helical" evidence="6">
    <location>
        <begin position="160"/>
        <end position="189"/>
    </location>
</feature>
<feature type="transmembrane region" description="Helical" evidence="6">
    <location>
        <begin position="53"/>
        <end position="86"/>
    </location>
</feature>
<feature type="transmembrane region" description="Helical" evidence="6">
    <location>
        <begin position="274"/>
        <end position="293"/>
    </location>
</feature>
<feature type="transmembrane region" description="Helical" evidence="6">
    <location>
        <begin position="220"/>
        <end position="239"/>
    </location>
</feature>
<feature type="transmembrane region" description="Helical" evidence="6">
    <location>
        <begin position="127"/>
        <end position="148"/>
    </location>
</feature>
<organism evidence="7 8">
    <name type="scientific">Enterocloster hominis</name>
    <name type="common">ex Hitch et al. 2024</name>
    <dbReference type="NCBI Taxonomy" id="1917870"/>
    <lineage>
        <taxon>Bacteria</taxon>
        <taxon>Bacillati</taxon>
        <taxon>Bacillota</taxon>
        <taxon>Clostridia</taxon>
        <taxon>Lachnospirales</taxon>
        <taxon>Lachnospiraceae</taxon>
        <taxon>Enterocloster</taxon>
    </lineage>
</organism>
<feature type="transmembrane region" description="Helical" evidence="6">
    <location>
        <begin position="20"/>
        <end position="41"/>
    </location>
</feature>
<feature type="transmembrane region" description="Helical" evidence="6">
    <location>
        <begin position="98"/>
        <end position="121"/>
    </location>
</feature>
<evidence type="ECO:0000256" key="2">
    <source>
        <dbReference type="ARBA" id="ARBA00022475"/>
    </source>
</evidence>
<sequence>MEQAYRRTKKGFDIGKFSQYGIYFAFIIMCILFAVFNPVFLSLGNIMNIVRQISFNAILAMGMTMVIITGGIDLSVGSVLAIAAVVSASFIKSASPILPMPAALLIGLLIGAVCGLFNGVFVTKGKLPPFIVTMVMMTIARGAAQLFTKGRPVSGLLPEFTYLGAGFFLGIPVPIYILLVVVAVSHFILNNTRLGRYIYAVGGNEMAAEASGIKVHRIKLFAYIYSGILAALVGMILTARLNSASPVVGSGYELDAIAASVIGGTSMEGGRGKVIGVLVGALIIGTISNGLDILNVSSYWQQIVKGLIILVAVLIDRKGAR</sequence>
<dbReference type="Proteomes" id="UP001454086">
    <property type="component" value="Unassembled WGS sequence"/>
</dbReference>
<name>A0ABV1D9Y6_9FIRM</name>
<dbReference type="RefSeq" id="WP_120056923.1">
    <property type="nucleotide sequence ID" value="NZ_JAJFDX010000001.1"/>
</dbReference>
<keyword evidence="4 6" id="KW-1133">Transmembrane helix</keyword>
<evidence type="ECO:0000256" key="1">
    <source>
        <dbReference type="ARBA" id="ARBA00004651"/>
    </source>
</evidence>
<proteinExistence type="predicted"/>
<comment type="caution">
    <text evidence="7">The sequence shown here is derived from an EMBL/GenBank/DDBJ whole genome shotgun (WGS) entry which is preliminary data.</text>
</comment>
<dbReference type="PANTHER" id="PTHR32196">
    <property type="entry name" value="ABC TRANSPORTER PERMEASE PROTEIN YPHD-RELATED-RELATED"/>
    <property type="match status" value="1"/>
</dbReference>
<keyword evidence="8" id="KW-1185">Reference proteome</keyword>
<evidence type="ECO:0000313" key="8">
    <source>
        <dbReference type="Proteomes" id="UP001454086"/>
    </source>
</evidence>
<keyword evidence="5 6" id="KW-0472">Membrane</keyword>
<accession>A0ABV1D9Y6</accession>
<keyword evidence="3 6" id="KW-0812">Transmembrane</keyword>
<evidence type="ECO:0000313" key="7">
    <source>
        <dbReference type="EMBL" id="MEQ2426571.1"/>
    </source>
</evidence>
<dbReference type="EMBL" id="JBBMFM010000066">
    <property type="protein sequence ID" value="MEQ2426571.1"/>
    <property type="molecule type" value="Genomic_DNA"/>
</dbReference>
<dbReference type="InterPro" id="IPR001851">
    <property type="entry name" value="ABC_transp_permease"/>
</dbReference>
<evidence type="ECO:0000256" key="4">
    <source>
        <dbReference type="ARBA" id="ARBA00022989"/>
    </source>
</evidence>
<evidence type="ECO:0000256" key="6">
    <source>
        <dbReference type="SAM" id="Phobius"/>
    </source>
</evidence>
<dbReference type="CDD" id="cd06579">
    <property type="entry name" value="TM_PBP1_transp_AraH_like"/>
    <property type="match status" value="1"/>
</dbReference>